<feature type="region of interest" description="Disordered" evidence="16">
    <location>
        <begin position="898"/>
        <end position="951"/>
    </location>
</feature>
<dbReference type="InterPro" id="IPR000719">
    <property type="entry name" value="Prot_kinase_dom"/>
</dbReference>
<name>A0A9Q1CJ17_HOLLE</name>
<dbReference type="InterPro" id="IPR011009">
    <property type="entry name" value="Kinase-like_dom_sf"/>
</dbReference>
<feature type="repeat" description="RCC1" evidence="15">
    <location>
        <begin position="415"/>
        <end position="468"/>
    </location>
</feature>
<feature type="repeat" description="RCC1" evidence="15">
    <location>
        <begin position="588"/>
        <end position="640"/>
    </location>
</feature>
<keyword evidence="19" id="KW-1185">Reference proteome</keyword>
<keyword evidence="14" id="KW-0460">Magnesium</keyword>
<dbReference type="SMART" id="SM00220">
    <property type="entry name" value="S_TKc"/>
    <property type="match status" value="1"/>
</dbReference>
<evidence type="ECO:0000256" key="15">
    <source>
        <dbReference type="PROSITE-ProRule" id="PRU00235"/>
    </source>
</evidence>
<keyword evidence="10" id="KW-0677">Repeat</keyword>
<dbReference type="PROSITE" id="PS00626">
    <property type="entry name" value="RCC1_2"/>
    <property type="match status" value="1"/>
</dbReference>
<comment type="cofactor">
    <cofactor evidence="1">
        <name>Mg(2+)</name>
        <dbReference type="ChEBI" id="CHEBI:18420"/>
    </cofactor>
</comment>
<dbReference type="PRINTS" id="PR00633">
    <property type="entry name" value="RCCNDNSATION"/>
</dbReference>
<dbReference type="PROSITE" id="PS50011">
    <property type="entry name" value="PROTEIN_KINASE_DOM"/>
    <property type="match status" value="1"/>
</dbReference>
<feature type="domain" description="Protein kinase" evidence="17">
    <location>
        <begin position="21"/>
        <end position="273"/>
    </location>
</feature>
<dbReference type="Gene3D" id="1.10.510.10">
    <property type="entry name" value="Transferase(Phosphotransferase) domain 1"/>
    <property type="match status" value="1"/>
</dbReference>
<dbReference type="PROSITE" id="PS50012">
    <property type="entry name" value="RCC1_3"/>
    <property type="match status" value="5"/>
</dbReference>
<proteinExistence type="inferred from homology"/>
<organism evidence="18 19">
    <name type="scientific">Holothuria leucospilota</name>
    <name type="common">Black long sea cucumber</name>
    <name type="synonym">Mertensiothuria leucospilota</name>
    <dbReference type="NCBI Taxonomy" id="206669"/>
    <lineage>
        <taxon>Eukaryota</taxon>
        <taxon>Metazoa</taxon>
        <taxon>Echinodermata</taxon>
        <taxon>Eleutherozoa</taxon>
        <taxon>Echinozoa</taxon>
        <taxon>Holothuroidea</taxon>
        <taxon>Aspidochirotacea</taxon>
        <taxon>Aspidochirotida</taxon>
        <taxon>Holothuriidae</taxon>
        <taxon>Holothuria</taxon>
    </lineage>
</organism>
<dbReference type="InterPro" id="IPR008271">
    <property type="entry name" value="Ser/Thr_kinase_AS"/>
</dbReference>
<evidence type="ECO:0000313" key="18">
    <source>
        <dbReference type="EMBL" id="KAJ8045489.1"/>
    </source>
</evidence>
<evidence type="ECO:0000256" key="16">
    <source>
        <dbReference type="SAM" id="MobiDB-lite"/>
    </source>
</evidence>
<dbReference type="GO" id="GO:0046872">
    <property type="term" value="F:metal ion binding"/>
    <property type="evidence" value="ECO:0007669"/>
    <property type="project" value="UniProtKB-KW"/>
</dbReference>
<evidence type="ECO:0000256" key="7">
    <source>
        <dbReference type="ARBA" id="ARBA00022553"/>
    </source>
</evidence>
<dbReference type="Gene3D" id="3.30.200.20">
    <property type="entry name" value="Phosphorylase Kinase, domain 1"/>
    <property type="match status" value="1"/>
</dbReference>
<comment type="subcellular location">
    <subcellularLocation>
        <location evidence="2">Cytoplasm</location>
    </subcellularLocation>
</comment>
<evidence type="ECO:0000256" key="10">
    <source>
        <dbReference type="ARBA" id="ARBA00022737"/>
    </source>
</evidence>
<evidence type="ECO:0000256" key="5">
    <source>
        <dbReference type="ARBA" id="ARBA00022490"/>
    </source>
</evidence>
<evidence type="ECO:0000256" key="13">
    <source>
        <dbReference type="ARBA" id="ARBA00022840"/>
    </source>
</evidence>
<feature type="compositionally biased region" description="Polar residues" evidence="16">
    <location>
        <begin position="898"/>
        <end position="910"/>
    </location>
</feature>
<comment type="similarity">
    <text evidence="3">Belongs to the protein kinase superfamily. NEK Ser/Thr protein kinase family. NIMA subfamily.</text>
</comment>
<evidence type="ECO:0000313" key="19">
    <source>
        <dbReference type="Proteomes" id="UP001152320"/>
    </source>
</evidence>
<keyword evidence="11" id="KW-0547">Nucleotide-binding</keyword>
<feature type="repeat" description="RCC1" evidence="15">
    <location>
        <begin position="357"/>
        <end position="414"/>
    </location>
</feature>
<evidence type="ECO:0000256" key="14">
    <source>
        <dbReference type="ARBA" id="ARBA00022842"/>
    </source>
</evidence>
<dbReference type="GO" id="GO:0005737">
    <property type="term" value="C:cytoplasm"/>
    <property type="evidence" value="ECO:0007669"/>
    <property type="project" value="UniProtKB-SubCell"/>
</dbReference>
<dbReference type="InterPro" id="IPR051997">
    <property type="entry name" value="STK_NEK"/>
</dbReference>
<keyword evidence="12 18" id="KW-0418">Kinase</keyword>
<dbReference type="Pfam" id="PF25390">
    <property type="entry name" value="WD40_RLD"/>
    <property type="match status" value="1"/>
</dbReference>
<dbReference type="Gene3D" id="2.130.10.30">
    <property type="entry name" value="Regulator of chromosome condensation 1/beta-lactamase-inhibitor protein II"/>
    <property type="match status" value="2"/>
</dbReference>
<dbReference type="EC" id="2.7.11.1" evidence="4"/>
<evidence type="ECO:0000256" key="9">
    <source>
        <dbReference type="ARBA" id="ARBA00022723"/>
    </source>
</evidence>
<evidence type="ECO:0000256" key="4">
    <source>
        <dbReference type="ARBA" id="ARBA00012513"/>
    </source>
</evidence>
<dbReference type="InterPro" id="IPR058923">
    <property type="entry name" value="RCC1-like_dom"/>
</dbReference>
<keyword evidence="5" id="KW-0963">Cytoplasm</keyword>
<feature type="repeat" description="RCC1" evidence="15">
    <location>
        <begin position="641"/>
        <end position="699"/>
    </location>
</feature>
<dbReference type="SUPFAM" id="SSF56112">
    <property type="entry name" value="Protein kinase-like (PK-like)"/>
    <property type="match status" value="1"/>
</dbReference>
<dbReference type="SUPFAM" id="SSF50985">
    <property type="entry name" value="RCC1/BLIP-II"/>
    <property type="match status" value="1"/>
</dbReference>
<sequence length="1013" mass="110724">METSGSDLGGSFNDGFQEDIYSFIKILGRGTFGETTLYRRVKDKSLAVWKEKSLAYCSEEDKQNVEAQLEKISLVHHANIISYSNYFMEEQSLFFEVEYTNGGTLHEKIGIQDSLFGEEIVIWYFFQISSAMIYIHRHSILHRDIKTANIFLTKSGLVKLGDISLVHVTAEEHVNHNGFGIPYNSSPEFLNGKQYDVCCDMWALGCVLYELLTLRSVYEGMIEGTVDETILAGNISGLNAVYSSVIRTLTKDLLSLDPGRRPLATQVLSSSLFSTLGKAMEAKVSQLDLASQRTSRLSEPVIANNQSPGVSIAESKEVIFWGSGRENPSPLEEFQGINTAVHVSAGYSHFAAVTEEKELFTWAVDIQDNQVMMGQLGHGDRKAHKSPKKVEALQGIPIKMVSCGKEFTACLTDSGTMYTFGSDYSGCLGCNQEEGDEVDTPLEVTFFHGKPVERVSCGEKHILALTADKEVYSWGCGDKGRLGLQSEKSVCLPTKVLIPGDKGVMEVVAGADGSFFLTTDGKVLACGSNKDNKLGMNVITTGMRKTILKSVFEVSFKTAVTLVRPLARYNITVISAGKTHSAVVTEKGVVLTFGQNKYGQLGSGDFKPQPGLCEVKGHIAMKQAVKVSCGDGFTVVALSDFQVYSFGNTSNGRLGVSTDQTGTHRKRSAIPTPQPIFLSPCHVVDLSCCASHTVSIMEKVSMPHLQEALRGLPRRSSETSLSSLDDDISTVSSTTSGRVYKTNLMDPPNLPEQHYKNLASQTLDAPKRMMHLQSGMVMPSPGVMVPSPGETMPPPGIVPFPSVPSGQTNPSYGKVQPSLSSAMPGPGAHAPPPGVFIPSSPVMPSSVAVIPPPGSYRDIPQAEFIPIPSDHQQNAVHYIPNMTSESVQPHSIQSVNGTVARSGNIPTASPTYVPPSPRTRYPNHSRPPEDSLGGHRRGLVTSRKNTRKEDKMEAVLRRNRDLEEENEKLKKLVLHLEQKNEELSHQVNRAESFQDEIWKFVSNWEMECVLASL</sequence>
<dbReference type="AlphaFoldDB" id="A0A9Q1CJ17"/>
<dbReference type="InterPro" id="IPR000408">
    <property type="entry name" value="Reg_chr_condens"/>
</dbReference>
<accession>A0A9Q1CJ17</accession>
<evidence type="ECO:0000256" key="6">
    <source>
        <dbReference type="ARBA" id="ARBA00022527"/>
    </source>
</evidence>
<keyword evidence="9" id="KW-0479">Metal-binding</keyword>
<evidence type="ECO:0000259" key="17">
    <source>
        <dbReference type="PROSITE" id="PS50011"/>
    </source>
</evidence>
<reference evidence="18" key="1">
    <citation type="submission" date="2021-10" db="EMBL/GenBank/DDBJ databases">
        <title>Tropical sea cucumber genome reveals ecological adaptation and Cuvierian tubules defense mechanism.</title>
        <authorList>
            <person name="Chen T."/>
        </authorList>
    </citation>
    <scope>NUCLEOTIDE SEQUENCE</scope>
    <source>
        <strain evidence="18">Nanhai2018</strain>
        <tissue evidence="18">Muscle</tissue>
    </source>
</reference>
<evidence type="ECO:0000256" key="11">
    <source>
        <dbReference type="ARBA" id="ARBA00022741"/>
    </source>
</evidence>
<dbReference type="EMBL" id="JAIZAY010000003">
    <property type="protein sequence ID" value="KAJ8045489.1"/>
    <property type="molecule type" value="Genomic_DNA"/>
</dbReference>
<dbReference type="GO" id="GO:0005524">
    <property type="term" value="F:ATP binding"/>
    <property type="evidence" value="ECO:0007669"/>
    <property type="project" value="UniProtKB-KW"/>
</dbReference>
<feature type="repeat" description="RCC1" evidence="15">
    <location>
        <begin position="469"/>
        <end position="520"/>
    </location>
</feature>
<dbReference type="Proteomes" id="UP001152320">
    <property type="component" value="Chromosome 3"/>
</dbReference>
<evidence type="ECO:0000256" key="2">
    <source>
        <dbReference type="ARBA" id="ARBA00004496"/>
    </source>
</evidence>
<keyword evidence="13" id="KW-0067">ATP-binding</keyword>
<comment type="caution">
    <text evidence="18">The sequence shown here is derived from an EMBL/GenBank/DDBJ whole genome shotgun (WGS) entry which is preliminary data.</text>
</comment>
<evidence type="ECO:0000256" key="1">
    <source>
        <dbReference type="ARBA" id="ARBA00001946"/>
    </source>
</evidence>
<keyword evidence="8" id="KW-0808">Transferase</keyword>
<dbReference type="InterPro" id="IPR009091">
    <property type="entry name" value="RCC1/BLIP-II"/>
</dbReference>
<gene>
    <name evidence="18" type="ORF">HOLleu_08508</name>
</gene>
<keyword evidence="6" id="KW-0723">Serine/threonine-protein kinase</keyword>
<dbReference type="GO" id="GO:0004674">
    <property type="term" value="F:protein serine/threonine kinase activity"/>
    <property type="evidence" value="ECO:0007669"/>
    <property type="project" value="UniProtKB-KW"/>
</dbReference>
<evidence type="ECO:0000256" key="12">
    <source>
        <dbReference type="ARBA" id="ARBA00022777"/>
    </source>
</evidence>
<dbReference type="Pfam" id="PF00069">
    <property type="entry name" value="Pkinase"/>
    <property type="match status" value="1"/>
</dbReference>
<evidence type="ECO:0000256" key="8">
    <source>
        <dbReference type="ARBA" id="ARBA00022679"/>
    </source>
</evidence>
<dbReference type="PANTHER" id="PTHR44535:SF1">
    <property type="entry name" value="SERINE_THREONINE-PROTEIN KINASE NEK9"/>
    <property type="match status" value="1"/>
</dbReference>
<dbReference type="PROSITE" id="PS00108">
    <property type="entry name" value="PROTEIN_KINASE_ST"/>
    <property type="match status" value="1"/>
</dbReference>
<dbReference type="PANTHER" id="PTHR44535">
    <property type="entry name" value="PROTEIN CBG16200"/>
    <property type="match status" value="1"/>
</dbReference>
<protein>
    <recommendedName>
        <fullName evidence="4">non-specific serine/threonine protein kinase</fullName>
        <ecNumber evidence="4">2.7.11.1</ecNumber>
    </recommendedName>
</protein>
<evidence type="ECO:0000256" key="3">
    <source>
        <dbReference type="ARBA" id="ARBA00010886"/>
    </source>
</evidence>
<dbReference type="OrthoDB" id="248923at2759"/>
<keyword evidence="7" id="KW-0597">Phosphoprotein</keyword>